<gene>
    <name evidence="1" type="ORF">H1Rhizo27581_000003</name>
</gene>
<proteinExistence type="predicted"/>
<accession>A0A514D8D9</accession>
<evidence type="ECO:0000313" key="1">
    <source>
        <dbReference type="EMBL" id="QDH89846.1"/>
    </source>
</evidence>
<protein>
    <submittedName>
        <fullName evidence="1">Uncharacterized protein</fullName>
    </submittedName>
</protein>
<reference evidence="1" key="1">
    <citation type="submission" date="2019-05" db="EMBL/GenBank/DDBJ databases">
        <title>Metatranscriptomic reconstruction reveals RNA viruses with the potential to shape carbon cycling in soil.</title>
        <authorList>
            <person name="Starr E.P."/>
            <person name="Nuccio E."/>
            <person name="Pett-Ridge J."/>
            <person name="Banfield J.F."/>
            <person name="Firestone M.K."/>
        </authorList>
    </citation>
    <scope>NUCLEOTIDE SEQUENCE</scope>
    <source>
        <strain evidence="1">H1_Rhizo_27_scaffold_581</strain>
    </source>
</reference>
<dbReference type="EMBL" id="MN035078">
    <property type="protein sequence ID" value="QDH89846.1"/>
    <property type="molecule type" value="Genomic_RNA"/>
</dbReference>
<sequence>MRIKSSLVILRSTGLAASLAFYAIDAAFFRLATFDWGLSHRFLRRNLRFVRSRRTMFDARNWKPIDDYLTLGNTQQWALRLQVSDSWPRIFPSLSQWWKSDEFAEPSDFQVFRHLMQETSGNLLAPAYTVRDFLSLAHKLGYDDCFGQPLAS</sequence>
<name>A0A514D8D9_9VIRU</name>
<organism evidence="1">
    <name type="scientific">Leviviridae sp</name>
    <dbReference type="NCBI Taxonomy" id="2027243"/>
    <lineage>
        <taxon>Viruses</taxon>
        <taxon>Riboviria</taxon>
        <taxon>Orthornavirae</taxon>
        <taxon>Lenarviricota</taxon>
        <taxon>Leviviricetes</taxon>
        <taxon>Norzivirales</taxon>
        <taxon>Fiersviridae</taxon>
    </lineage>
</organism>